<evidence type="ECO:0000256" key="9">
    <source>
        <dbReference type="RuleBase" id="RU003960"/>
    </source>
</evidence>
<dbReference type="GO" id="GO:0019354">
    <property type="term" value="P:siroheme biosynthetic process"/>
    <property type="evidence" value="ECO:0007669"/>
    <property type="project" value="InterPro"/>
</dbReference>
<dbReference type="Proteomes" id="UP000285120">
    <property type="component" value="Unassembled WGS sequence"/>
</dbReference>
<comment type="caution">
    <text evidence="12">The sequence shown here is derived from an EMBL/GenBank/DDBJ whole genome shotgun (WGS) entry which is preliminary data.</text>
</comment>
<dbReference type="NCBIfam" id="NF004790">
    <property type="entry name" value="PRK06136.1"/>
    <property type="match status" value="1"/>
</dbReference>
<evidence type="ECO:0000256" key="7">
    <source>
        <dbReference type="ARBA" id="ARBA00023244"/>
    </source>
</evidence>
<evidence type="ECO:0000313" key="13">
    <source>
        <dbReference type="Proteomes" id="UP000285120"/>
    </source>
</evidence>
<dbReference type="InterPro" id="IPR036108">
    <property type="entry name" value="4pyrrol_syn_uPrphyn_synt_sf"/>
</dbReference>
<dbReference type="PROSITE" id="PS00839">
    <property type="entry name" value="SUMT_1"/>
    <property type="match status" value="1"/>
</dbReference>
<dbReference type="InterPro" id="IPR035996">
    <property type="entry name" value="4pyrrol_Methylase_sf"/>
</dbReference>
<dbReference type="PANTHER" id="PTHR45790:SF3">
    <property type="entry name" value="S-ADENOSYL-L-METHIONINE-DEPENDENT UROPORPHYRINOGEN III METHYLTRANSFERASE, CHLOROPLASTIC"/>
    <property type="match status" value="1"/>
</dbReference>
<dbReference type="RefSeq" id="WP_120193648.1">
    <property type="nucleotide sequence ID" value="NZ_RAPK01000010.1"/>
</dbReference>
<comment type="similarity">
    <text evidence="1 9">Belongs to the precorrin methyltransferase family.</text>
</comment>
<dbReference type="InterPro" id="IPR006366">
    <property type="entry name" value="CobA/CysG_C"/>
</dbReference>
<dbReference type="InterPro" id="IPR014777">
    <property type="entry name" value="4pyrrole_Mease_sub1"/>
</dbReference>
<keyword evidence="4 9" id="KW-0489">Methyltransferase</keyword>
<dbReference type="AlphaFoldDB" id="A0A419UZJ0"/>
<dbReference type="PANTHER" id="PTHR45790">
    <property type="entry name" value="SIROHEME SYNTHASE-RELATED"/>
    <property type="match status" value="1"/>
</dbReference>
<dbReference type="Gene3D" id="3.40.50.10090">
    <property type="match status" value="2"/>
</dbReference>
<dbReference type="PROSITE" id="PS00840">
    <property type="entry name" value="SUMT_2"/>
    <property type="match status" value="1"/>
</dbReference>
<dbReference type="InterPro" id="IPR014776">
    <property type="entry name" value="4pyrrole_Mease_sub2"/>
</dbReference>
<evidence type="ECO:0000256" key="6">
    <source>
        <dbReference type="ARBA" id="ARBA00022691"/>
    </source>
</evidence>
<feature type="domain" description="Tetrapyrrole methylase" evidence="10">
    <location>
        <begin position="5"/>
        <end position="216"/>
    </location>
</feature>
<evidence type="ECO:0000313" key="12">
    <source>
        <dbReference type="EMBL" id="RKD71089.1"/>
    </source>
</evidence>
<dbReference type="Gene3D" id="3.30.950.10">
    <property type="entry name" value="Methyltransferase, Cobalt-precorrin-4 Transmethylase, Domain 2"/>
    <property type="match status" value="1"/>
</dbReference>
<keyword evidence="7" id="KW-0627">Porphyrin biosynthesis</keyword>
<dbReference type="InterPro" id="IPR000878">
    <property type="entry name" value="4pyrrol_Mease"/>
</dbReference>
<evidence type="ECO:0000256" key="4">
    <source>
        <dbReference type="ARBA" id="ARBA00022603"/>
    </source>
</evidence>
<accession>A0A419UZJ0</accession>
<dbReference type="NCBIfam" id="TIGR01469">
    <property type="entry name" value="cobA_cysG_Cterm"/>
    <property type="match status" value="1"/>
</dbReference>
<protein>
    <recommendedName>
        <fullName evidence="3">Uroporphyrinogen-III C-methyltransferase</fullName>
        <ecNumber evidence="2">2.1.1.107</ecNumber>
    </recommendedName>
    <alternativeName>
        <fullName evidence="8">Uroporphyrinogen III methylase</fullName>
    </alternativeName>
</protein>
<dbReference type="GO" id="GO:0004851">
    <property type="term" value="F:uroporphyrin-III C-methyltransferase activity"/>
    <property type="evidence" value="ECO:0007669"/>
    <property type="project" value="UniProtKB-EC"/>
</dbReference>
<organism evidence="12 13">
    <name type="scientific">Sinobaca qinghaiensis</name>
    <dbReference type="NCBI Taxonomy" id="342944"/>
    <lineage>
        <taxon>Bacteria</taxon>
        <taxon>Bacillati</taxon>
        <taxon>Bacillota</taxon>
        <taxon>Bacilli</taxon>
        <taxon>Bacillales</taxon>
        <taxon>Sporolactobacillaceae</taxon>
        <taxon>Sinobaca</taxon>
    </lineage>
</organism>
<keyword evidence="6" id="KW-0949">S-adenosyl-L-methionine</keyword>
<name>A0A419UZJ0_9BACL</name>
<dbReference type="EC" id="2.1.1.107" evidence="2"/>
<evidence type="ECO:0000259" key="11">
    <source>
        <dbReference type="Pfam" id="PF02602"/>
    </source>
</evidence>
<dbReference type="InterPro" id="IPR003754">
    <property type="entry name" value="4pyrrol_synth_uPrphyn_synth"/>
</dbReference>
<evidence type="ECO:0000259" key="10">
    <source>
        <dbReference type="Pfam" id="PF00590"/>
    </source>
</evidence>
<dbReference type="FunFam" id="3.30.950.10:FF:000001">
    <property type="entry name" value="Siroheme synthase"/>
    <property type="match status" value="1"/>
</dbReference>
<dbReference type="Pfam" id="PF00590">
    <property type="entry name" value="TP_methylase"/>
    <property type="match status" value="1"/>
</dbReference>
<dbReference type="GO" id="GO:0004852">
    <property type="term" value="F:uroporphyrinogen-III synthase activity"/>
    <property type="evidence" value="ECO:0007669"/>
    <property type="project" value="InterPro"/>
</dbReference>
<dbReference type="SUPFAM" id="SSF69618">
    <property type="entry name" value="HemD-like"/>
    <property type="match status" value="1"/>
</dbReference>
<gene>
    <name evidence="12" type="ORF">ATL39_2479</name>
</gene>
<keyword evidence="13" id="KW-1185">Reference proteome</keyword>
<evidence type="ECO:0000256" key="5">
    <source>
        <dbReference type="ARBA" id="ARBA00022679"/>
    </source>
</evidence>
<evidence type="ECO:0000256" key="8">
    <source>
        <dbReference type="ARBA" id="ARBA00079776"/>
    </source>
</evidence>
<sequence length="477" mass="52658">METGTVYLVGAGPGDVGLMTIRGRECLEKADVVLYDRLVNPLILSSAKAGAETIYCGKLPDRHHLRQEAIQELMVQKAKENKTVVRLKGGDPGMFGRSGEEAAALVEHGITYEVIPGITSGIAAPLYAGVPVTHRDYSGSFAAVTAHSKSTTGEPEVDWGAFAKIDTISFYMGVKNLPHIVEKLIDHGKPETTSVLIVEWGTTARQKTVSGTLATIVEEAEKYNVHNPAITLVGNVSSLYEKLNWFEKKYLHGRYAWIVKTAPGGGRFASELREYGAEVLEYPRYTIEWENTEFPEIPEAVEQILFHSPDSVRIFFQALKQAGKDIRSINCSLGSESRRTNEQLKNYGIIPAFLEGLQPQQIFHSGPKEKLKSLPDKAAGKWLTHTIERSASAEEVAGHIFEEEYINTVILPSAQSVAVLAEELKRAGVQSGNWLKQREIICFGPAAETALRENGWYSDKTLDEPDIAHLIQALHYI</sequence>
<dbReference type="Gene3D" id="3.40.1010.10">
    <property type="entry name" value="Cobalt-precorrin-4 Transmethylase, Domain 1"/>
    <property type="match status" value="1"/>
</dbReference>
<dbReference type="GO" id="GO:0032259">
    <property type="term" value="P:methylation"/>
    <property type="evidence" value="ECO:0007669"/>
    <property type="project" value="UniProtKB-KW"/>
</dbReference>
<dbReference type="FunFam" id="3.40.1010.10:FF:000001">
    <property type="entry name" value="Siroheme synthase"/>
    <property type="match status" value="1"/>
</dbReference>
<evidence type="ECO:0000256" key="3">
    <source>
        <dbReference type="ARBA" id="ARBA00018323"/>
    </source>
</evidence>
<reference evidence="12 13" key="1">
    <citation type="submission" date="2018-09" db="EMBL/GenBank/DDBJ databases">
        <title>Genomic Encyclopedia of Archaeal and Bacterial Type Strains, Phase II (KMG-II): from individual species to whole genera.</title>
        <authorList>
            <person name="Goeker M."/>
        </authorList>
    </citation>
    <scope>NUCLEOTIDE SEQUENCE [LARGE SCALE GENOMIC DNA]</scope>
    <source>
        <strain evidence="12 13">DSM 17008</strain>
    </source>
</reference>
<dbReference type="InterPro" id="IPR050161">
    <property type="entry name" value="Siro_Cobalamin_biosynth"/>
</dbReference>
<dbReference type="Pfam" id="PF02602">
    <property type="entry name" value="HEM4"/>
    <property type="match status" value="1"/>
</dbReference>
<proteinExistence type="inferred from homology"/>
<dbReference type="InterPro" id="IPR003043">
    <property type="entry name" value="Uropor_MeTrfase_CS"/>
</dbReference>
<dbReference type="CDD" id="cd11642">
    <property type="entry name" value="SUMT"/>
    <property type="match status" value="1"/>
</dbReference>
<evidence type="ECO:0000256" key="1">
    <source>
        <dbReference type="ARBA" id="ARBA00005879"/>
    </source>
</evidence>
<dbReference type="EMBL" id="RAPK01000010">
    <property type="protein sequence ID" value="RKD71089.1"/>
    <property type="molecule type" value="Genomic_DNA"/>
</dbReference>
<feature type="domain" description="Tetrapyrrole biosynthesis uroporphyrinogen III synthase" evidence="11">
    <location>
        <begin position="267"/>
        <end position="354"/>
    </location>
</feature>
<evidence type="ECO:0000256" key="2">
    <source>
        <dbReference type="ARBA" id="ARBA00012162"/>
    </source>
</evidence>
<dbReference type="OrthoDB" id="9815856at2"/>
<keyword evidence="5 9" id="KW-0808">Transferase</keyword>
<dbReference type="SUPFAM" id="SSF53790">
    <property type="entry name" value="Tetrapyrrole methylase"/>
    <property type="match status" value="1"/>
</dbReference>